<protein>
    <recommendedName>
        <fullName evidence="8">tRNA(Ile)-lysidine synthase</fullName>
        <ecNumber evidence="8">6.3.4.19</ecNumber>
    </recommendedName>
    <alternativeName>
        <fullName evidence="8">tRNA(Ile)-2-lysyl-cytidine synthase</fullName>
    </alternativeName>
    <alternativeName>
        <fullName evidence="8">tRNA(Ile)-lysidine synthetase</fullName>
    </alternativeName>
</protein>
<keyword evidence="5 8" id="KW-0547">Nucleotide-binding</keyword>
<comment type="caution">
    <text evidence="11">The sequence shown here is derived from an EMBL/GenBank/DDBJ whole genome shotgun (WGS) entry which is preliminary data.</text>
</comment>
<evidence type="ECO:0000256" key="4">
    <source>
        <dbReference type="ARBA" id="ARBA00022694"/>
    </source>
</evidence>
<dbReference type="Gene3D" id="3.40.50.620">
    <property type="entry name" value="HUPs"/>
    <property type="match status" value="1"/>
</dbReference>
<dbReference type="SUPFAM" id="SSF52402">
    <property type="entry name" value="Adenine nucleotide alpha hydrolases-like"/>
    <property type="match status" value="1"/>
</dbReference>
<evidence type="ECO:0000313" key="12">
    <source>
        <dbReference type="Proteomes" id="UP000316008"/>
    </source>
</evidence>
<feature type="domain" description="tRNA(Ile)-lysidine/2-thiocytidine synthase N-terminal" evidence="9">
    <location>
        <begin position="32"/>
        <end position="206"/>
    </location>
</feature>
<dbReference type="InterPro" id="IPR014729">
    <property type="entry name" value="Rossmann-like_a/b/a_fold"/>
</dbReference>
<keyword evidence="6 8" id="KW-0067">ATP-binding</keyword>
<dbReference type="Proteomes" id="UP000316008">
    <property type="component" value="Unassembled WGS sequence"/>
</dbReference>
<dbReference type="GO" id="GO:0032267">
    <property type="term" value="F:tRNA(Ile)-lysidine synthase activity"/>
    <property type="evidence" value="ECO:0007669"/>
    <property type="project" value="UniProtKB-EC"/>
</dbReference>
<evidence type="ECO:0000256" key="2">
    <source>
        <dbReference type="ARBA" id="ARBA00022490"/>
    </source>
</evidence>
<evidence type="ECO:0000313" key="11">
    <source>
        <dbReference type="EMBL" id="TSJ44734.1"/>
    </source>
</evidence>
<dbReference type="InterPro" id="IPR012795">
    <property type="entry name" value="tRNA_Ile_lys_synt_N"/>
</dbReference>
<dbReference type="InterPro" id="IPR012094">
    <property type="entry name" value="tRNA_Ile_lys_synt"/>
</dbReference>
<comment type="subcellular location">
    <subcellularLocation>
        <location evidence="1 8">Cytoplasm</location>
    </subcellularLocation>
</comment>
<sequence>MQVQSRQNPLTFRNMSVVKEAVSQLGLQSFNLCVACSGGLDSTVLLTALVQLGLKPSVLHINYQLRGEESEKDEAFVRALAWKHGLTIEVVRCPIEYTKGKGINLQAAAREFRHDLFRRFLRESPVNRVLLAHHSDDQVETFFLQLLRGSGIFGLGGMHPERNGMIRPFLELSKAELKAFALENKIRWREDASNEENNYKRNQFRNLIIPKLMESNPELNHSILLMQSVFRDTQEEIRKNIKPQLQQWEKQYRISFSEWTRLTMDKQILCCFYFGWPVRTIKRIQALEASELSARIDKTPIFRTKDGFSWNANFAEIMHWEFKIEEVEFLPDTFNKWEVYLDSEKCTSPITCGFATALDKMSPIGVNGTSSIFKLLKDSGIPEQWRSSYPVFRIGEEITWIPGISVSKKYLATSSTSLIIKLYKAPSEL</sequence>
<dbReference type="AlphaFoldDB" id="A0A556MXR1"/>
<dbReference type="GO" id="GO:0005524">
    <property type="term" value="F:ATP binding"/>
    <property type="evidence" value="ECO:0007669"/>
    <property type="project" value="UniProtKB-UniRule"/>
</dbReference>
<dbReference type="GO" id="GO:0006400">
    <property type="term" value="P:tRNA modification"/>
    <property type="evidence" value="ECO:0007669"/>
    <property type="project" value="UniProtKB-UniRule"/>
</dbReference>
<dbReference type="GO" id="GO:0005737">
    <property type="term" value="C:cytoplasm"/>
    <property type="evidence" value="ECO:0007669"/>
    <property type="project" value="UniProtKB-SubCell"/>
</dbReference>
<comment type="similarity">
    <text evidence="8">Belongs to the tRNA(Ile)-lysidine synthase family.</text>
</comment>
<feature type="domain" description="Lysidine-tRNA(Ile) synthetase C-terminal" evidence="10">
    <location>
        <begin position="357"/>
        <end position="416"/>
    </location>
</feature>
<evidence type="ECO:0000256" key="5">
    <source>
        <dbReference type="ARBA" id="ARBA00022741"/>
    </source>
</evidence>
<comment type="domain">
    <text evidence="8">The N-terminal region contains the highly conserved SGGXDS motif, predicted to be a P-loop motif involved in ATP binding.</text>
</comment>
<evidence type="ECO:0000256" key="7">
    <source>
        <dbReference type="ARBA" id="ARBA00048539"/>
    </source>
</evidence>
<dbReference type="InterPro" id="IPR012796">
    <property type="entry name" value="Lysidine-tRNA-synth_C"/>
</dbReference>
<dbReference type="HAMAP" id="MF_01161">
    <property type="entry name" value="tRNA_Ile_lys_synt"/>
    <property type="match status" value="1"/>
</dbReference>
<evidence type="ECO:0000259" key="9">
    <source>
        <dbReference type="Pfam" id="PF01171"/>
    </source>
</evidence>
<evidence type="ECO:0000256" key="3">
    <source>
        <dbReference type="ARBA" id="ARBA00022598"/>
    </source>
</evidence>
<dbReference type="InterPro" id="IPR011063">
    <property type="entry name" value="TilS/TtcA_N"/>
</dbReference>
<evidence type="ECO:0000256" key="1">
    <source>
        <dbReference type="ARBA" id="ARBA00004496"/>
    </source>
</evidence>
<dbReference type="Pfam" id="PF01171">
    <property type="entry name" value="ATP_bind_3"/>
    <property type="match status" value="1"/>
</dbReference>
<keyword evidence="2 8" id="KW-0963">Cytoplasm</keyword>
<dbReference type="SUPFAM" id="SSF56037">
    <property type="entry name" value="PheT/TilS domain"/>
    <property type="match status" value="1"/>
</dbReference>
<evidence type="ECO:0000256" key="6">
    <source>
        <dbReference type="ARBA" id="ARBA00022840"/>
    </source>
</evidence>
<keyword evidence="4 8" id="KW-0819">tRNA processing</keyword>
<evidence type="ECO:0000256" key="8">
    <source>
        <dbReference type="HAMAP-Rule" id="MF_01161"/>
    </source>
</evidence>
<name>A0A556MXR1_9FLAO</name>
<organism evidence="11 12">
    <name type="scientific">Fluviicola chungangensis</name>
    <dbReference type="NCBI Taxonomy" id="2597671"/>
    <lineage>
        <taxon>Bacteria</taxon>
        <taxon>Pseudomonadati</taxon>
        <taxon>Bacteroidota</taxon>
        <taxon>Flavobacteriia</taxon>
        <taxon>Flavobacteriales</taxon>
        <taxon>Crocinitomicaceae</taxon>
        <taxon>Fluviicola</taxon>
    </lineage>
</organism>
<gene>
    <name evidence="8 11" type="primary">tilS</name>
    <name evidence="11" type="ORF">FO442_09030</name>
</gene>
<comment type="function">
    <text evidence="8">Ligates lysine onto the cytidine present at position 34 of the AUA codon-specific tRNA(Ile) that contains the anticodon CAU, in an ATP-dependent manner. Cytidine is converted to lysidine, thus changing the amino acid specificity of the tRNA from methionine to isoleucine.</text>
</comment>
<comment type="catalytic activity">
    <reaction evidence="7 8">
        <text>cytidine(34) in tRNA(Ile2) + L-lysine + ATP = lysidine(34) in tRNA(Ile2) + AMP + diphosphate + H(+)</text>
        <dbReference type="Rhea" id="RHEA:43744"/>
        <dbReference type="Rhea" id="RHEA-COMP:10625"/>
        <dbReference type="Rhea" id="RHEA-COMP:10670"/>
        <dbReference type="ChEBI" id="CHEBI:15378"/>
        <dbReference type="ChEBI" id="CHEBI:30616"/>
        <dbReference type="ChEBI" id="CHEBI:32551"/>
        <dbReference type="ChEBI" id="CHEBI:33019"/>
        <dbReference type="ChEBI" id="CHEBI:82748"/>
        <dbReference type="ChEBI" id="CHEBI:83665"/>
        <dbReference type="ChEBI" id="CHEBI:456215"/>
        <dbReference type="EC" id="6.3.4.19"/>
    </reaction>
</comment>
<dbReference type="CDD" id="cd01992">
    <property type="entry name" value="TilS_N"/>
    <property type="match status" value="1"/>
</dbReference>
<feature type="binding site" evidence="8">
    <location>
        <begin position="37"/>
        <end position="42"/>
    </location>
    <ligand>
        <name>ATP</name>
        <dbReference type="ChEBI" id="CHEBI:30616"/>
    </ligand>
</feature>
<proteinExistence type="inferred from homology"/>
<dbReference type="PANTHER" id="PTHR43033:SF1">
    <property type="entry name" value="TRNA(ILE)-LYSIDINE SYNTHASE-RELATED"/>
    <property type="match status" value="1"/>
</dbReference>
<dbReference type="Pfam" id="PF11734">
    <property type="entry name" value="TilS_C"/>
    <property type="match status" value="1"/>
</dbReference>
<keyword evidence="12" id="KW-1185">Reference proteome</keyword>
<dbReference type="EMBL" id="VLPL01000004">
    <property type="protein sequence ID" value="TSJ44734.1"/>
    <property type="molecule type" value="Genomic_DNA"/>
</dbReference>
<reference evidence="11 12" key="1">
    <citation type="submission" date="2019-07" db="EMBL/GenBank/DDBJ databases">
        <authorList>
            <person name="Huq M.A."/>
        </authorList>
    </citation>
    <scope>NUCLEOTIDE SEQUENCE [LARGE SCALE GENOMIC DNA]</scope>
    <source>
        <strain evidence="11 12">MAH-3</strain>
    </source>
</reference>
<dbReference type="EC" id="6.3.4.19" evidence="8"/>
<keyword evidence="3 8" id="KW-0436">Ligase</keyword>
<dbReference type="NCBIfam" id="TIGR02432">
    <property type="entry name" value="lysidine_TilS_N"/>
    <property type="match status" value="1"/>
</dbReference>
<dbReference type="PANTHER" id="PTHR43033">
    <property type="entry name" value="TRNA(ILE)-LYSIDINE SYNTHASE-RELATED"/>
    <property type="match status" value="1"/>
</dbReference>
<accession>A0A556MXR1</accession>
<dbReference type="OrthoDB" id="9807403at2"/>
<evidence type="ECO:0000259" key="10">
    <source>
        <dbReference type="Pfam" id="PF11734"/>
    </source>
</evidence>